<comment type="caution">
    <text evidence="4">The sequence shown here is derived from an EMBL/GenBank/DDBJ whole genome shotgun (WGS) entry which is preliminary data.</text>
</comment>
<dbReference type="PANTHER" id="PTHR10219">
    <property type="entry name" value="GLYCOLIPID TRANSFER PROTEIN-RELATED"/>
    <property type="match status" value="1"/>
</dbReference>
<dbReference type="EMBL" id="JABFUD020000013">
    <property type="protein sequence ID" value="KAI5071057.1"/>
    <property type="molecule type" value="Genomic_DNA"/>
</dbReference>
<dbReference type="AlphaFoldDB" id="A0A9D4UNT3"/>
<keyword evidence="2" id="KW-0813">Transport</keyword>
<dbReference type="OrthoDB" id="116883at2759"/>
<proteinExistence type="inferred from homology"/>
<name>A0A9D4UNT3_ADICA</name>
<dbReference type="Gene3D" id="1.10.3520.10">
    <property type="entry name" value="Glycolipid transfer protein"/>
    <property type="match status" value="1"/>
</dbReference>
<dbReference type="SUPFAM" id="SSF110004">
    <property type="entry name" value="Glycolipid transfer protein, GLTP"/>
    <property type="match status" value="1"/>
</dbReference>
<protein>
    <recommendedName>
        <fullName evidence="3">Glycolipid transfer protein domain-containing protein</fullName>
    </recommendedName>
</protein>
<evidence type="ECO:0000256" key="2">
    <source>
        <dbReference type="ARBA" id="ARBA00022448"/>
    </source>
</evidence>
<comment type="similarity">
    <text evidence="1">Belongs to the GLTP family.</text>
</comment>
<dbReference type="InterPro" id="IPR014830">
    <property type="entry name" value="Glycolipid_transfer_prot_dom"/>
</dbReference>
<dbReference type="GO" id="GO:1902387">
    <property type="term" value="F:ceramide 1-phosphate binding"/>
    <property type="evidence" value="ECO:0007669"/>
    <property type="project" value="TreeGrafter"/>
</dbReference>
<evidence type="ECO:0000313" key="5">
    <source>
        <dbReference type="Proteomes" id="UP000886520"/>
    </source>
</evidence>
<dbReference type="InterPro" id="IPR036497">
    <property type="entry name" value="GLTP_sf"/>
</dbReference>
<dbReference type="FunFam" id="1.10.3520.10:FF:000005">
    <property type="entry name" value="Accelerated cell death 11"/>
    <property type="match status" value="1"/>
</dbReference>
<dbReference type="Pfam" id="PF08718">
    <property type="entry name" value="GLTP"/>
    <property type="match status" value="1"/>
</dbReference>
<dbReference type="GO" id="GO:0005829">
    <property type="term" value="C:cytosol"/>
    <property type="evidence" value="ECO:0007669"/>
    <property type="project" value="TreeGrafter"/>
</dbReference>
<reference evidence="4" key="1">
    <citation type="submission" date="2021-01" db="EMBL/GenBank/DDBJ databases">
        <title>Adiantum capillus-veneris genome.</title>
        <authorList>
            <person name="Fang Y."/>
            <person name="Liao Q."/>
        </authorList>
    </citation>
    <scope>NUCLEOTIDE SEQUENCE</scope>
    <source>
        <strain evidence="4">H3</strain>
        <tissue evidence="4">Leaf</tissue>
    </source>
</reference>
<keyword evidence="5" id="KW-1185">Reference proteome</keyword>
<dbReference type="GO" id="GO:1902388">
    <property type="term" value="F:ceramide 1-phosphate transfer activity"/>
    <property type="evidence" value="ECO:0007669"/>
    <property type="project" value="TreeGrafter"/>
</dbReference>
<evidence type="ECO:0000256" key="1">
    <source>
        <dbReference type="ARBA" id="ARBA00007148"/>
    </source>
</evidence>
<evidence type="ECO:0000313" key="4">
    <source>
        <dbReference type="EMBL" id="KAI5071057.1"/>
    </source>
</evidence>
<dbReference type="GO" id="GO:0016020">
    <property type="term" value="C:membrane"/>
    <property type="evidence" value="ECO:0007669"/>
    <property type="project" value="TreeGrafter"/>
</dbReference>
<dbReference type="Proteomes" id="UP000886520">
    <property type="component" value="Chromosome 13"/>
</dbReference>
<evidence type="ECO:0000259" key="3">
    <source>
        <dbReference type="Pfam" id="PF08718"/>
    </source>
</evidence>
<gene>
    <name evidence="4" type="ORF">GOP47_0013308</name>
</gene>
<feature type="domain" description="Glycolipid transfer protein" evidence="3">
    <location>
        <begin position="42"/>
        <end position="179"/>
    </location>
</feature>
<sequence>MGQTREGSERPLQQIAIAFSELATHIKSQHQLKHDEQENNVLVASFAGASSHVSVLFGCLGIAFKFAERDYVAKVHDLTKVASNIPTLQSLLEFDLERDSVKVRGSHSRNLLRVKRGLDMVRVLFQGILNSNEESLRDCASQAYAEVFAPHHSFPIRAAVTAGFYALPTRSQLMNKLNEDEISARELMQEYITAVDPVINYVEGIFLSRGLGIDW</sequence>
<accession>A0A9D4UNT3</accession>
<dbReference type="PANTHER" id="PTHR10219:SF43">
    <property type="entry name" value="GLYCOLIPID TRANSFER PROTEIN DOMAIN-CONTAINING PROTEIN"/>
    <property type="match status" value="1"/>
</dbReference>
<organism evidence="4 5">
    <name type="scientific">Adiantum capillus-veneris</name>
    <name type="common">Maidenhair fern</name>
    <dbReference type="NCBI Taxonomy" id="13818"/>
    <lineage>
        <taxon>Eukaryota</taxon>
        <taxon>Viridiplantae</taxon>
        <taxon>Streptophyta</taxon>
        <taxon>Embryophyta</taxon>
        <taxon>Tracheophyta</taxon>
        <taxon>Polypodiopsida</taxon>
        <taxon>Polypodiidae</taxon>
        <taxon>Polypodiales</taxon>
        <taxon>Pteridineae</taxon>
        <taxon>Pteridaceae</taxon>
        <taxon>Vittarioideae</taxon>
        <taxon>Adiantum</taxon>
    </lineage>
</organism>